<feature type="region of interest" description="Disordered" evidence="1">
    <location>
        <begin position="32"/>
        <end position="52"/>
    </location>
</feature>
<comment type="caution">
    <text evidence="2">The sequence shown here is derived from an EMBL/GenBank/DDBJ whole genome shotgun (WGS) entry which is preliminary data.</text>
</comment>
<protein>
    <submittedName>
        <fullName evidence="2">Uncharacterized protein</fullName>
    </submittedName>
</protein>
<keyword evidence="3" id="KW-1185">Reference proteome</keyword>
<proteinExistence type="predicted"/>
<evidence type="ECO:0000313" key="3">
    <source>
        <dbReference type="Proteomes" id="UP000822688"/>
    </source>
</evidence>
<name>A0A8T0IE36_CERPU</name>
<evidence type="ECO:0000313" key="2">
    <source>
        <dbReference type="EMBL" id="KAG0580738.1"/>
    </source>
</evidence>
<sequence>MPGKLLTPQSASQEAGKAMGVYKLTFPGSSAGQDSGYGSKASSGLRNAFTGRRPHNVDYSKLAQQSMSAKTLTASSCLEAPEMEHFVAISEDDELQSNEPVFRASSAGMRRSGNMTSDDDSTLMEFASRASMRTSNVTISDDDSSLMEFASRTSTSVDVEFTAQPARHSTACCSDLAFRRELRKRLNAEHTVVENGLRRDSTSSFTLGNSFRRELEKEDRVESLALWEETDHRTQPTCNRNVVAAHNAAPHSWHAGDTAASSRTSSRNKGLDAILRKKKSSFFNGFFSGLSFSSSRKSRKSLG</sequence>
<organism evidence="2 3">
    <name type="scientific">Ceratodon purpureus</name>
    <name type="common">Fire moss</name>
    <name type="synonym">Dicranum purpureum</name>
    <dbReference type="NCBI Taxonomy" id="3225"/>
    <lineage>
        <taxon>Eukaryota</taxon>
        <taxon>Viridiplantae</taxon>
        <taxon>Streptophyta</taxon>
        <taxon>Embryophyta</taxon>
        <taxon>Bryophyta</taxon>
        <taxon>Bryophytina</taxon>
        <taxon>Bryopsida</taxon>
        <taxon>Dicranidae</taxon>
        <taxon>Pseudoditrichales</taxon>
        <taxon>Ditrichaceae</taxon>
        <taxon>Ceratodon</taxon>
    </lineage>
</organism>
<evidence type="ECO:0000256" key="1">
    <source>
        <dbReference type="SAM" id="MobiDB-lite"/>
    </source>
</evidence>
<dbReference type="EMBL" id="CM026424">
    <property type="protein sequence ID" value="KAG0580738.1"/>
    <property type="molecule type" value="Genomic_DNA"/>
</dbReference>
<dbReference type="Proteomes" id="UP000822688">
    <property type="component" value="Chromosome 4"/>
</dbReference>
<accession>A0A8T0IE36</accession>
<reference evidence="2" key="1">
    <citation type="submission" date="2020-06" db="EMBL/GenBank/DDBJ databases">
        <title>WGS assembly of Ceratodon purpureus strain R40.</title>
        <authorList>
            <person name="Carey S.B."/>
            <person name="Jenkins J."/>
            <person name="Shu S."/>
            <person name="Lovell J.T."/>
            <person name="Sreedasyam A."/>
            <person name="Maumus F."/>
            <person name="Tiley G.P."/>
            <person name="Fernandez-Pozo N."/>
            <person name="Barry K."/>
            <person name="Chen C."/>
            <person name="Wang M."/>
            <person name="Lipzen A."/>
            <person name="Daum C."/>
            <person name="Saski C.A."/>
            <person name="Payton A.C."/>
            <person name="Mcbreen J.C."/>
            <person name="Conrad R.E."/>
            <person name="Kollar L.M."/>
            <person name="Olsson S."/>
            <person name="Huttunen S."/>
            <person name="Landis J.B."/>
            <person name="Wickett N.J."/>
            <person name="Johnson M.G."/>
            <person name="Rensing S.A."/>
            <person name="Grimwood J."/>
            <person name="Schmutz J."/>
            <person name="Mcdaniel S.F."/>
        </authorList>
    </citation>
    <scope>NUCLEOTIDE SEQUENCE</scope>
    <source>
        <strain evidence="2">R40</strain>
    </source>
</reference>
<dbReference type="AlphaFoldDB" id="A0A8T0IE36"/>
<gene>
    <name evidence="2" type="ORF">KC19_4G195300</name>
</gene>